<protein>
    <submittedName>
        <fullName evidence="3">Uncharacterized protein</fullName>
    </submittedName>
</protein>
<name>A0A103XN68_CYNCS</name>
<keyword evidence="2" id="KW-0472">Membrane</keyword>
<dbReference type="Gramene" id="KVH93916">
    <property type="protein sequence ID" value="KVH93916"/>
    <property type="gene ID" value="Ccrd_004005"/>
</dbReference>
<keyword evidence="4" id="KW-1185">Reference proteome</keyword>
<dbReference type="AlphaFoldDB" id="A0A103XN68"/>
<dbReference type="Proteomes" id="UP000243975">
    <property type="component" value="Unassembled WGS sequence"/>
</dbReference>
<feature type="compositionally biased region" description="Basic residues" evidence="1">
    <location>
        <begin position="1"/>
        <end position="17"/>
    </location>
</feature>
<dbReference type="EMBL" id="LEKV01004585">
    <property type="protein sequence ID" value="KVH93916.1"/>
    <property type="molecule type" value="Genomic_DNA"/>
</dbReference>
<feature type="region of interest" description="Disordered" evidence="1">
    <location>
        <begin position="101"/>
        <end position="126"/>
    </location>
</feature>
<evidence type="ECO:0000256" key="2">
    <source>
        <dbReference type="SAM" id="Phobius"/>
    </source>
</evidence>
<keyword evidence="2" id="KW-0812">Transmembrane</keyword>
<comment type="caution">
    <text evidence="3">The sequence shown here is derived from an EMBL/GenBank/DDBJ whole genome shotgun (WGS) entry which is preliminary data.</text>
</comment>
<reference evidence="3 4" key="1">
    <citation type="journal article" date="2016" name="Sci. Rep.">
        <title>The genome sequence of the outbreeding globe artichoke constructed de novo incorporating a phase-aware low-pass sequencing strategy of F1 progeny.</title>
        <authorList>
            <person name="Scaglione D."/>
            <person name="Reyes-Chin-Wo S."/>
            <person name="Acquadro A."/>
            <person name="Froenicke L."/>
            <person name="Portis E."/>
            <person name="Beitel C."/>
            <person name="Tirone M."/>
            <person name="Mauro R."/>
            <person name="Lo Monaco A."/>
            <person name="Mauromicale G."/>
            <person name="Faccioli P."/>
            <person name="Cattivelli L."/>
            <person name="Rieseberg L."/>
            <person name="Michelmore R."/>
            <person name="Lanteri S."/>
        </authorList>
    </citation>
    <scope>NUCLEOTIDE SEQUENCE [LARGE SCALE GENOMIC DNA]</scope>
    <source>
        <strain evidence="3">2C</strain>
    </source>
</reference>
<gene>
    <name evidence="3" type="ORF">Ccrd_004005</name>
</gene>
<proteinExistence type="predicted"/>
<organism evidence="3 4">
    <name type="scientific">Cynara cardunculus var. scolymus</name>
    <name type="common">Globe artichoke</name>
    <name type="synonym">Cynara scolymus</name>
    <dbReference type="NCBI Taxonomy" id="59895"/>
    <lineage>
        <taxon>Eukaryota</taxon>
        <taxon>Viridiplantae</taxon>
        <taxon>Streptophyta</taxon>
        <taxon>Embryophyta</taxon>
        <taxon>Tracheophyta</taxon>
        <taxon>Spermatophyta</taxon>
        <taxon>Magnoliopsida</taxon>
        <taxon>eudicotyledons</taxon>
        <taxon>Gunneridae</taxon>
        <taxon>Pentapetalae</taxon>
        <taxon>asterids</taxon>
        <taxon>campanulids</taxon>
        <taxon>Asterales</taxon>
        <taxon>Asteraceae</taxon>
        <taxon>Carduoideae</taxon>
        <taxon>Cardueae</taxon>
        <taxon>Carduinae</taxon>
        <taxon>Cynara</taxon>
    </lineage>
</organism>
<feature type="transmembrane region" description="Helical" evidence="2">
    <location>
        <begin position="67"/>
        <end position="92"/>
    </location>
</feature>
<keyword evidence="2" id="KW-1133">Transmembrane helix</keyword>
<evidence type="ECO:0000256" key="1">
    <source>
        <dbReference type="SAM" id="MobiDB-lite"/>
    </source>
</evidence>
<evidence type="ECO:0000313" key="4">
    <source>
        <dbReference type="Proteomes" id="UP000243975"/>
    </source>
</evidence>
<feature type="region of interest" description="Disordered" evidence="1">
    <location>
        <begin position="1"/>
        <end position="25"/>
    </location>
</feature>
<feature type="non-terminal residue" evidence="3">
    <location>
        <position position="126"/>
    </location>
</feature>
<evidence type="ECO:0000313" key="3">
    <source>
        <dbReference type="EMBL" id="KVH93916.1"/>
    </source>
</evidence>
<sequence length="126" mass="13703">KGKGKGKGKGKRKRKRVTAPLGKAKASLSLSLSLQSRSIFSSQSPHSSLSLRLLDNLQGHRQQINDLMGYIIVISLPVILLFLIIAIGCYLFGKNRGRSEATTTQYYGPPAPPYGVQPQATPINNK</sequence>
<accession>A0A103XN68</accession>